<sequence length="160" mass="17127">MDKTLAALALLAVLAAGAPLPPAKAAEADEVARIARCLTGQGSTFETGKGVTVPEACRALDRAEAVCDAHDGKAFLECVAERVALWDKVLDRLAVTLADQKGSAAALRGLTAGFRTHRVAACRFFERYGVADESPRLVPRCHLRMTIAFARETYQSLFLP</sequence>
<comment type="caution">
    <text evidence="2">The sequence shown here is derived from an EMBL/GenBank/DDBJ whole genome shotgun (WGS) entry which is preliminary data.</text>
</comment>
<feature type="signal peptide" evidence="1">
    <location>
        <begin position="1"/>
        <end position="25"/>
    </location>
</feature>
<proteinExistence type="predicted"/>
<name>A0A0P6W0Z4_9HYPH</name>
<evidence type="ECO:0008006" key="4">
    <source>
        <dbReference type="Google" id="ProtNLM"/>
    </source>
</evidence>
<dbReference type="Proteomes" id="UP000048984">
    <property type="component" value="Unassembled WGS sequence"/>
</dbReference>
<evidence type="ECO:0000256" key="1">
    <source>
        <dbReference type="SAM" id="SignalP"/>
    </source>
</evidence>
<gene>
    <name evidence="2" type="ORF">ABB55_05720</name>
</gene>
<organism evidence="2 3">
    <name type="scientific">Prosthecodimorpha hirschii</name>
    <dbReference type="NCBI Taxonomy" id="665126"/>
    <lineage>
        <taxon>Bacteria</taxon>
        <taxon>Pseudomonadati</taxon>
        <taxon>Pseudomonadota</taxon>
        <taxon>Alphaproteobacteria</taxon>
        <taxon>Hyphomicrobiales</taxon>
        <taxon>Ancalomicrobiaceae</taxon>
        <taxon>Prosthecodimorpha</taxon>
    </lineage>
</organism>
<reference evidence="2 3" key="1">
    <citation type="submission" date="2015-09" db="EMBL/GenBank/DDBJ databases">
        <authorList>
            <person name="Jackson K.R."/>
            <person name="Lunt B.L."/>
            <person name="Fisher J.N.B."/>
            <person name="Gardner A.V."/>
            <person name="Bailey M.E."/>
            <person name="Deus L.M."/>
            <person name="Earl A.S."/>
            <person name="Gibby P.D."/>
            <person name="Hartmann K.A."/>
            <person name="Liu J.E."/>
            <person name="Manci A.M."/>
            <person name="Nielsen D.A."/>
            <person name="Solomon M.B."/>
            <person name="Breakwell D.P."/>
            <person name="Burnett S.H."/>
            <person name="Grose J.H."/>
        </authorList>
    </citation>
    <scope>NUCLEOTIDE SEQUENCE [LARGE SCALE GENOMIC DNA]</scope>
    <source>
        <strain evidence="2 3">16</strain>
    </source>
</reference>
<keyword evidence="1" id="KW-0732">Signal</keyword>
<dbReference type="EMBL" id="LJYW01000001">
    <property type="protein sequence ID" value="KPL51789.1"/>
    <property type="molecule type" value="Genomic_DNA"/>
</dbReference>
<accession>A0A0P6W0Z4</accession>
<keyword evidence="3" id="KW-1185">Reference proteome</keyword>
<reference evidence="2 3" key="2">
    <citation type="submission" date="2015-10" db="EMBL/GenBank/DDBJ databases">
        <title>Draft Genome Sequence of Prosthecomicrobium hirschii ATCC 27832.</title>
        <authorList>
            <person name="Daniel J."/>
            <person name="Givan S.A."/>
            <person name="Brun Y.V."/>
            <person name="Brown P.J."/>
        </authorList>
    </citation>
    <scope>NUCLEOTIDE SEQUENCE [LARGE SCALE GENOMIC DNA]</scope>
    <source>
        <strain evidence="2 3">16</strain>
    </source>
</reference>
<evidence type="ECO:0000313" key="3">
    <source>
        <dbReference type="Proteomes" id="UP000048984"/>
    </source>
</evidence>
<protein>
    <recommendedName>
        <fullName evidence="4">Lysozyme inhibitor LprI N-terminal domain-containing protein</fullName>
    </recommendedName>
</protein>
<dbReference type="RefSeq" id="WP_054357952.1">
    <property type="nucleotide sequence ID" value="NZ_LJYW01000001.1"/>
</dbReference>
<feature type="chain" id="PRO_5006131981" description="Lysozyme inhibitor LprI N-terminal domain-containing protein" evidence="1">
    <location>
        <begin position="26"/>
        <end position="160"/>
    </location>
</feature>
<dbReference type="AlphaFoldDB" id="A0A0P6W0Z4"/>
<dbReference type="STRING" id="665126.ABB55_05720"/>
<evidence type="ECO:0000313" key="2">
    <source>
        <dbReference type="EMBL" id="KPL51789.1"/>
    </source>
</evidence>